<dbReference type="EMBL" id="CAJNAQ010000005">
    <property type="protein sequence ID" value="CAE6496610.1"/>
    <property type="molecule type" value="Genomic_DNA"/>
</dbReference>
<dbReference type="InterPro" id="IPR023122">
    <property type="entry name" value="NE1680-like_sf"/>
</dbReference>
<evidence type="ECO:0000313" key="1">
    <source>
        <dbReference type="EMBL" id="CAE6496610.1"/>
    </source>
</evidence>
<organism evidence="2 3">
    <name type="scientific">Candidatus Nitrosotenuis uzonensis</name>
    <dbReference type="NCBI Taxonomy" id="1407055"/>
    <lineage>
        <taxon>Archaea</taxon>
        <taxon>Nitrososphaerota</taxon>
        <taxon>Candidatus Nitrosotenuis</taxon>
    </lineage>
</organism>
<dbReference type="Proteomes" id="UP000018159">
    <property type="component" value="Unassembled WGS sequence"/>
</dbReference>
<name>V6AU47_9ARCH</name>
<dbReference type="InterPro" id="IPR018592">
    <property type="entry name" value="DUF2024"/>
</dbReference>
<dbReference type="Gene3D" id="3.10.510.10">
    <property type="entry name" value="NE1680-like"/>
    <property type="match status" value="1"/>
</dbReference>
<reference evidence="1" key="3">
    <citation type="submission" date="2021-02" db="EMBL/GenBank/DDBJ databases">
        <authorList>
            <person name="Han P."/>
        </authorList>
    </citation>
    <scope>NUCLEOTIDE SEQUENCE</scope>
    <source>
        <strain evidence="1">Candidatus Nitrosotenuis uzonensis 5A</strain>
    </source>
</reference>
<reference evidence="2" key="1">
    <citation type="journal article" date="2013" name="PLoS ONE">
        <title>Enrichment and Genome Sequence of the Group I.1a Ammonia-Oxidizing Archaeon ?Ca. Nitrosotenuis uzonensis? Representing a Clade Globally.</title>
        <authorList>
            <person name="Lebedeva E.V."/>
            <person name="Hatzenpichler R."/>
            <person name="Pelletier E."/>
            <person name="Schuster N."/>
            <person name="Hauzmayer S."/>
            <person name="Bulaev A."/>
            <person name="Grigor'eva N.V."/>
            <person name="Galushko A."/>
            <person name="Schmid M."/>
            <person name="Palatinszky M."/>
            <person name="Le Paslier D."/>
            <person name="Daims H."/>
            <person name="Wagner M."/>
        </authorList>
    </citation>
    <scope>NUCLEOTIDE SEQUENCE [LARGE SCALE GENOMIC DNA]</scope>
    <source>
        <strain evidence="2">N4</strain>
    </source>
</reference>
<gene>
    <name evidence="2" type="ORF">NITUZ_40124</name>
    <name evidence="1" type="ORF">NUZ5A_50563</name>
</gene>
<dbReference type="STRING" id="1407055.NITUZ_40124"/>
<keyword evidence="3" id="KW-1185">Reference proteome</keyword>
<dbReference type="Proteomes" id="UP000655759">
    <property type="component" value="Unassembled WGS sequence"/>
</dbReference>
<evidence type="ECO:0000313" key="2">
    <source>
        <dbReference type="EMBL" id="CDI05958.1"/>
    </source>
</evidence>
<dbReference type="AlphaFoldDB" id="V6AU47"/>
<reference evidence="2" key="2">
    <citation type="submission" date="2013-10" db="EMBL/GenBank/DDBJ databases">
        <authorList>
            <person name="Regsiter A."/>
        </authorList>
    </citation>
    <scope>NUCLEOTIDE SEQUENCE</scope>
    <source>
        <strain evidence="2">N4</strain>
    </source>
</reference>
<dbReference type="Pfam" id="PF09630">
    <property type="entry name" value="DUF2024"/>
    <property type="match status" value="1"/>
</dbReference>
<evidence type="ECO:0000313" key="3">
    <source>
        <dbReference type="Proteomes" id="UP000018159"/>
    </source>
</evidence>
<dbReference type="SUPFAM" id="SSF160766">
    <property type="entry name" value="NE1680-like"/>
    <property type="match status" value="1"/>
</dbReference>
<proteinExistence type="predicted"/>
<comment type="caution">
    <text evidence="2">The sequence shown here is derived from an EMBL/GenBank/DDBJ whole genome shotgun (WGS) entry which is preliminary data.</text>
</comment>
<protein>
    <recommendedName>
        <fullName evidence="4">DUF2024 domain-containing protein</fullName>
    </recommendedName>
</protein>
<accession>V6AU47</accession>
<sequence>MMQIHVYDTYVEAKDGHTMHFDVITDVKDHAKAIEYAKEWLKSIGEGDARVTTEECQFCHSQGAPKPVEDAIKQKGYFIQKMEGCP</sequence>
<dbReference type="EMBL" id="CBTY010000009">
    <property type="protein sequence ID" value="CDI05958.1"/>
    <property type="molecule type" value="Genomic_DNA"/>
</dbReference>
<evidence type="ECO:0008006" key="4">
    <source>
        <dbReference type="Google" id="ProtNLM"/>
    </source>
</evidence>